<dbReference type="EMBL" id="JH993085">
    <property type="protein sequence ID" value="EKX35713.1"/>
    <property type="molecule type" value="Genomic_DNA"/>
</dbReference>
<dbReference type="PROSITE" id="PS01186">
    <property type="entry name" value="EGF_2"/>
    <property type="match status" value="1"/>
</dbReference>
<feature type="domain" description="EGF-like" evidence="3">
    <location>
        <begin position="44"/>
        <end position="75"/>
    </location>
</feature>
<dbReference type="EnsemblProtists" id="EKX35713">
    <property type="protein sequence ID" value="EKX35713"/>
    <property type="gene ID" value="GUITHDRAFT_46501"/>
</dbReference>
<sequence>CPNDCNGHGTCEWGFCICDAGFKAVDCSELSCPQAQCSFSYSDHWLTCLECHNHGLCNTSGFCLCNQGWGGESCQLISC</sequence>
<name>L1IHJ1_GUITC</name>
<dbReference type="HOGENOM" id="CLU_2613332_0_0_1"/>
<dbReference type="GeneID" id="17292456"/>
<reference evidence="4 6" key="1">
    <citation type="journal article" date="2012" name="Nature">
        <title>Algal genomes reveal evolutionary mosaicism and the fate of nucleomorphs.</title>
        <authorList>
            <consortium name="DOE Joint Genome Institute"/>
            <person name="Curtis B.A."/>
            <person name="Tanifuji G."/>
            <person name="Burki F."/>
            <person name="Gruber A."/>
            <person name="Irimia M."/>
            <person name="Maruyama S."/>
            <person name="Arias M.C."/>
            <person name="Ball S.G."/>
            <person name="Gile G.H."/>
            <person name="Hirakawa Y."/>
            <person name="Hopkins J.F."/>
            <person name="Kuo A."/>
            <person name="Rensing S.A."/>
            <person name="Schmutz J."/>
            <person name="Symeonidi A."/>
            <person name="Elias M."/>
            <person name="Eveleigh R.J."/>
            <person name="Herman E.K."/>
            <person name="Klute M.J."/>
            <person name="Nakayama T."/>
            <person name="Obornik M."/>
            <person name="Reyes-Prieto A."/>
            <person name="Armbrust E.V."/>
            <person name="Aves S.J."/>
            <person name="Beiko R.G."/>
            <person name="Coutinho P."/>
            <person name="Dacks J.B."/>
            <person name="Durnford D.G."/>
            <person name="Fast N.M."/>
            <person name="Green B.R."/>
            <person name="Grisdale C.J."/>
            <person name="Hempel F."/>
            <person name="Henrissat B."/>
            <person name="Hoppner M.P."/>
            <person name="Ishida K."/>
            <person name="Kim E."/>
            <person name="Koreny L."/>
            <person name="Kroth P.G."/>
            <person name="Liu Y."/>
            <person name="Malik S.B."/>
            <person name="Maier U.G."/>
            <person name="McRose D."/>
            <person name="Mock T."/>
            <person name="Neilson J.A."/>
            <person name="Onodera N.T."/>
            <person name="Poole A.M."/>
            <person name="Pritham E.J."/>
            <person name="Richards T.A."/>
            <person name="Rocap G."/>
            <person name="Roy S.W."/>
            <person name="Sarai C."/>
            <person name="Schaack S."/>
            <person name="Shirato S."/>
            <person name="Slamovits C.H."/>
            <person name="Spencer D.F."/>
            <person name="Suzuki S."/>
            <person name="Worden A.Z."/>
            <person name="Zauner S."/>
            <person name="Barry K."/>
            <person name="Bell C."/>
            <person name="Bharti A.K."/>
            <person name="Crow J.A."/>
            <person name="Grimwood J."/>
            <person name="Kramer R."/>
            <person name="Lindquist E."/>
            <person name="Lucas S."/>
            <person name="Salamov A."/>
            <person name="McFadden G.I."/>
            <person name="Lane C.E."/>
            <person name="Keeling P.J."/>
            <person name="Gray M.W."/>
            <person name="Grigoriev I.V."/>
            <person name="Archibald J.M."/>
        </authorList>
    </citation>
    <scope>NUCLEOTIDE SEQUENCE</scope>
    <source>
        <strain evidence="4 6">CCMP2712</strain>
    </source>
</reference>
<dbReference type="PROSITE" id="PS00022">
    <property type="entry name" value="EGF_1"/>
    <property type="match status" value="1"/>
</dbReference>
<dbReference type="STRING" id="905079.L1IHJ1"/>
<evidence type="ECO:0000313" key="5">
    <source>
        <dbReference type="EnsemblProtists" id="EKX35713"/>
    </source>
</evidence>
<dbReference type="InterPro" id="IPR000742">
    <property type="entry name" value="EGF"/>
</dbReference>
<evidence type="ECO:0000256" key="1">
    <source>
        <dbReference type="ARBA" id="ARBA00023180"/>
    </source>
</evidence>
<dbReference type="RefSeq" id="XP_005822693.1">
    <property type="nucleotide sequence ID" value="XM_005822636.1"/>
</dbReference>
<keyword evidence="2" id="KW-1015">Disulfide bond</keyword>
<comment type="caution">
    <text evidence="2">Lacks conserved residue(s) required for the propagation of feature annotation.</text>
</comment>
<evidence type="ECO:0000259" key="3">
    <source>
        <dbReference type="PROSITE" id="PS50026"/>
    </source>
</evidence>
<dbReference type="OMA" id="ILEQSCH"/>
<dbReference type="eggNOG" id="KOG1225">
    <property type="taxonomic scope" value="Eukaryota"/>
</dbReference>
<keyword evidence="1" id="KW-0325">Glycoprotein</keyword>
<reference evidence="6" key="2">
    <citation type="submission" date="2012-11" db="EMBL/GenBank/DDBJ databases">
        <authorList>
            <person name="Kuo A."/>
            <person name="Curtis B.A."/>
            <person name="Tanifuji G."/>
            <person name="Burki F."/>
            <person name="Gruber A."/>
            <person name="Irimia M."/>
            <person name="Maruyama S."/>
            <person name="Arias M.C."/>
            <person name="Ball S.G."/>
            <person name="Gile G.H."/>
            <person name="Hirakawa Y."/>
            <person name="Hopkins J.F."/>
            <person name="Rensing S.A."/>
            <person name="Schmutz J."/>
            <person name="Symeonidi A."/>
            <person name="Elias M."/>
            <person name="Eveleigh R.J."/>
            <person name="Herman E.K."/>
            <person name="Klute M.J."/>
            <person name="Nakayama T."/>
            <person name="Obornik M."/>
            <person name="Reyes-Prieto A."/>
            <person name="Armbrust E.V."/>
            <person name="Aves S.J."/>
            <person name="Beiko R.G."/>
            <person name="Coutinho P."/>
            <person name="Dacks J.B."/>
            <person name="Durnford D.G."/>
            <person name="Fast N.M."/>
            <person name="Green B.R."/>
            <person name="Grisdale C."/>
            <person name="Hempe F."/>
            <person name="Henrissat B."/>
            <person name="Hoppner M.P."/>
            <person name="Ishida K.-I."/>
            <person name="Kim E."/>
            <person name="Koreny L."/>
            <person name="Kroth P.G."/>
            <person name="Liu Y."/>
            <person name="Malik S.-B."/>
            <person name="Maier U.G."/>
            <person name="McRose D."/>
            <person name="Mock T."/>
            <person name="Neilson J.A."/>
            <person name="Onodera N.T."/>
            <person name="Poole A.M."/>
            <person name="Pritham E.J."/>
            <person name="Richards T.A."/>
            <person name="Rocap G."/>
            <person name="Roy S.W."/>
            <person name="Sarai C."/>
            <person name="Schaack S."/>
            <person name="Shirato S."/>
            <person name="Slamovits C.H."/>
            <person name="Spencer D.F."/>
            <person name="Suzuki S."/>
            <person name="Worden A.Z."/>
            <person name="Zauner S."/>
            <person name="Barry K."/>
            <person name="Bell C."/>
            <person name="Bharti A.K."/>
            <person name="Crow J.A."/>
            <person name="Grimwood J."/>
            <person name="Kramer R."/>
            <person name="Lindquist E."/>
            <person name="Lucas S."/>
            <person name="Salamov A."/>
            <person name="McFadden G.I."/>
            <person name="Lane C.E."/>
            <person name="Keeling P.J."/>
            <person name="Gray M.W."/>
            <person name="Grigoriev I.V."/>
            <person name="Archibald J.M."/>
        </authorList>
    </citation>
    <scope>NUCLEOTIDE SEQUENCE</scope>
    <source>
        <strain evidence="6">CCMP2712</strain>
    </source>
</reference>
<protein>
    <recommendedName>
        <fullName evidence="3">EGF-like domain-containing protein</fullName>
    </recommendedName>
</protein>
<dbReference type="FunFam" id="2.10.25.10:FF:000001">
    <property type="entry name" value="Tenascin C"/>
    <property type="match status" value="1"/>
</dbReference>
<evidence type="ECO:0000313" key="4">
    <source>
        <dbReference type="EMBL" id="EKX35713.1"/>
    </source>
</evidence>
<keyword evidence="6" id="KW-1185">Reference proteome</keyword>
<dbReference type="KEGG" id="gtt:GUITHDRAFT_46501"/>
<dbReference type="PaxDb" id="55529-EKX35713"/>
<feature type="non-terminal residue" evidence="4">
    <location>
        <position position="79"/>
    </location>
</feature>
<keyword evidence="2" id="KW-0245">EGF-like domain</keyword>
<evidence type="ECO:0000256" key="2">
    <source>
        <dbReference type="PROSITE-ProRule" id="PRU00076"/>
    </source>
</evidence>
<accession>L1IHJ1</accession>
<proteinExistence type="predicted"/>
<dbReference type="Proteomes" id="UP000011087">
    <property type="component" value="Unassembled WGS sequence"/>
</dbReference>
<organism evidence="4">
    <name type="scientific">Guillardia theta (strain CCMP2712)</name>
    <name type="common">Cryptophyte</name>
    <dbReference type="NCBI Taxonomy" id="905079"/>
    <lineage>
        <taxon>Eukaryota</taxon>
        <taxon>Cryptophyceae</taxon>
        <taxon>Pyrenomonadales</taxon>
        <taxon>Geminigeraceae</taxon>
        <taxon>Guillardia</taxon>
    </lineage>
</organism>
<evidence type="ECO:0000313" key="6">
    <source>
        <dbReference type="Proteomes" id="UP000011087"/>
    </source>
</evidence>
<gene>
    <name evidence="4" type="ORF">GUITHDRAFT_46501</name>
</gene>
<dbReference type="OrthoDB" id="406051at2759"/>
<reference evidence="5" key="3">
    <citation type="submission" date="2016-03" db="UniProtKB">
        <authorList>
            <consortium name="EnsemblProtists"/>
        </authorList>
    </citation>
    <scope>IDENTIFICATION</scope>
</reference>
<dbReference type="PROSITE" id="PS50026">
    <property type="entry name" value="EGF_3"/>
    <property type="match status" value="1"/>
</dbReference>
<dbReference type="AlphaFoldDB" id="L1IHJ1"/>
<dbReference type="Pfam" id="PF23106">
    <property type="entry name" value="EGF_Teneurin"/>
    <property type="match status" value="2"/>
</dbReference>
<feature type="non-terminal residue" evidence="4">
    <location>
        <position position="1"/>
    </location>
</feature>
<dbReference type="Gene3D" id="2.10.25.10">
    <property type="entry name" value="Laminin"/>
    <property type="match status" value="1"/>
</dbReference>
<feature type="disulfide bond" evidence="2">
    <location>
        <begin position="65"/>
        <end position="74"/>
    </location>
</feature>